<name>A0ABR0A458_9CRUS</name>
<accession>A0ABR0A458</accession>
<dbReference type="Proteomes" id="UP001234178">
    <property type="component" value="Unassembled WGS sequence"/>
</dbReference>
<evidence type="ECO:0000313" key="1">
    <source>
        <dbReference type="EMBL" id="KAK4019926.1"/>
    </source>
</evidence>
<organism evidence="1 2">
    <name type="scientific">Daphnia magna</name>
    <dbReference type="NCBI Taxonomy" id="35525"/>
    <lineage>
        <taxon>Eukaryota</taxon>
        <taxon>Metazoa</taxon>
        <taxon>Ecdysozoa</taxon>
        <taxon>Arthropoda</taxon>
        <taxon>Crustacea</taxon>
        <taxon>Branchiopoda</taxon>
        <taxon>Diplostraca</taxon>
        <taxon>Cladocera</taxon>
        <taxon>Anomopoda</taxon>
        <taxon>Daphniidae</taxon>
        <taxon>Daphnia</taxon>
    </lineage>
</organism>
<dbReference type="EMBL" id="JAOYFB010000036">
    <property type="protein sequence ID" value="KAK4019926.1"/>
    <property type="molecule type" value="Genomic_DNA"/>
</dbReference>
<gene>
    <name evidence="1" type="ORF">OUZ56_001926</name>
</gene>
<reference evidence="1 2" key="1">
    <citation type="journal article" date="2023" name="Nucleic Acids Res.">
        <title>The hologenome of Daphnia magna reveals possible DNA methylation and microbiome-mediated evolution of the host genome.</title>
        <authorList>
            <person name="Chaturvedi A."/>
            <person name="Li X."/>
            <person name="Dhandapani V."/>
            <person name="Marshall H."/>
            <person name="Kissane S."/>
            <person name="Cuenca-Cambronero M."/>
            <person name="Asole G."/>
            <person name="Calvet F."/>
            <person name="Ruiz-Romero M."/>
            <person name="Marangio P."/>
            <person name="Guigo R."/>
            <person name="Rago D."/>
            <person name="Mirbahai L."/>
            <person name="Eastwood N."/>
            <person name="Colbourne J.K."/>
            <person name="Zhou J."/>
            <person name="Mallon E."/>
            <person name="Orsini L."/>
        </authorList>
    </citation>
    <scope>NUCLEOTIDE SEQUENCE [LARGE SCALE GENOMIC DNA]</scope>
    <source>
        <strain evidence="1">LRV0_1</strain>
    </source>
</reference>
<keyword evidence="2" id="KW-1185">Reference proteome</keyword>
<sequence length="66" mass="7456">METPILLPTKSYSLFGWNAGALSSQPICVEQKSSTHEPKQGMRVTQIVSAEYLFFSSEKFEKKKTN</sequence>
<protein>
    <submittedName>
        <fullName evidence="1">Uncharacterized protein</fullName>
    </submittedName>
</protein>
<comment type="caution">
    <text evidence="1">The sequence shown here is derived from an EMBL/GenBank/DDBJ whole genome shotgun (WGS) entry which is preliminary data.</text>
</comment>
<proteinExistence type="predicted"/>
<evidence type="ECO:0000313" key="2">
    <source>
        <dbReference type="Proteomes" id="UP001234178"/>
    </source>
</evidence>